<gene>
    <name evidence="1" type="ORF">CLUMA_CG001814</name>
</gene>
<proteinExistence type="predicted"/>
<dbReference type="AlphaFoldDB" id="A0A1J1HKU9"/>
<accession>A0A1J1HKU9</accession>
<reference evidence="1 2" key="1">
    <citation type="submission" date="2015-04" db="EMBL/GenBank/DDBJ databases">
        <authorList>
            <person name="Syromyatnikov M.Y."/>
            <person name="Popov V.N."/>
        </authorList>
    </citation>
    <scope>NUCLEOTIDE SEQUENCE [LARGE SCALE GENOMIC DNA]</scope>
</reference>
<sequence>MFFNRKGNLWENVLTNLQKERKSITVGLCKICNNIHQLKWSETSLKSIYLHSPLCNRFDGHLNSIFIE</sequence>
<protein>
    <submittedName>
        <fullName evidence="1">CLUMA_CG001814, isoform A</fullName>
    </submittedName>
</protein>
<dbReference type="Proteomes" id="UP000183832">
    <property type="component" value="Unassembled WGS sequence"/>
</dbReference>
<dbReference type="EMBL" id="CVRI01000006">
    <property type="protein sequence ID" value="CRK88028.1"/>
    <property type="molecule type" value="Genomic_DNA"/>
</dbReference>
<evidence type="ECO:0000313" key="2">
    <source>
        <dbReference type="Proteomes" id="UP000183832"/>
    </source>
</evidence>
<name>A0A1J1HKU9_9DIPT</name>
<keyword evidence="2" id="KW-1185">Reference proteome</keyword>
<evidence type="ECO:0000313" key="1">
    <source>
        <dbReference type="EMBL" id="CRK88028.1"/>
    </source>
</evidence>
<organism evidence="1 2">
    <name type="scientific">Clunio marinus</name>
    <dbReference type="NCBI Taxonomy" id="568069"/>
    <lineage>
        <taxon>Eukaryota</taxon>
        <taxon>Metazoa</taxon>
        <taxon>Ecdysozoa</taxon>
        <taxon>Arthropoda</taxon>
        <taxon>Hexapoda</taxon>
        <taxon>Insecta</taxon>
        <taxon>Pterygota</taxon>
        <taxon>Neoptera</taxon>
        <taxon>Endopterygota</taxon>
        <taxon>Diptera</taxon>
        <taxon>Nematocera</taxon>
        <taxon>Chironomoidea</taxon>
        <taxon>Chironomidae</taxon>
        <taxon>Clunio</taxon>
    </lineage>
</organism>